<dbReference type="SMART" id="SM00881">
    <property type="entry name" value="CoA_binding"/>
    <property type="match status" value="1"/>
</dbReference>
<evidence type="ECO:0000313" key="2">
    <source>
        <dbReference type="EMBL" id="SHK51025.1"/>
    </source>
</evidence>
<evidence type="ECO:0000259" key="1">
    <source>
        <dbReference type="SMART" id="SM00881"/>
    </source>
</evidence>
<dbReference type="Gene3D" id="3.40.50.720">
    <property type="entry name" value="NAD(P)-binding Rossmann-like Domain"/>
    <property type="match status" value="1"/>
</dbReference>
<dbReference type="AlphaFoldDB" id="A0A1M6T240"/>
<protein>
    <recommendedName>
        <fullName evidence="1">CoA-binding domain-containing protein</fullName>
    </recommendedName>
</protein>
<dbReference type="InterPro" id="IPR003781">
    <property type="entry name" value="CoA-bd"/>
</dbReference>
<dbReference type="OrthoDB" id="9804695at2"/>
<evidence type="ECO:0000313" key="3">
    <source>
        <dbReference type="Proteomes" id="UP000189810"/>
    </source>
</evidence>
<organism evidence="2 3">
    <name type="scientific">Thermocrinis minervae</name>
    <dbReference type="NCBI Taxonomy" id="381751"/>
    <lineage>
        <taxon>Bacteria</taxon>
        <taxon>Pseudomonadati</taxon>
        <taxon>Aquificota</taxon>
        <taxon>Aquificia</taxon>
        <taxon>Aquificales</taxon>
        <taxon>Aquificaceae</taxon>
        <taxon>Thermocrinis</taxon>
    </lineage>
</organism>
<dbReference type="EMBL" id="LT670846">
    <property type="protein sequence ID" value="SHK51025.1"/>
    <property type="molecule type" value="Genomic_DNA"/>
</dbReference>
<dbReference type="PANTHER" id="PTHR33303">
    <property type="entry name" value="CYTOPLASMIC PROTEIN-RELATED"/>
    <property type="match status" value="1"/>
</dbReference>
<dbReference type="PANTHER" id="PTHR33303:SF2">
    <property type="entry name" value="COA-BINDING DOMAIN-CONTAINING PROTEIN"/>
    <property type="match status" value="1"/>
</dbReference>
<dbReference type="RefSeq" id="WP_079654671.1">
    <property type="nucleotide sequence ID" value="NZ_LT670846.1"/>
</dbReference>
<sequence>MARFEHPHRDEAFETLKDARVIVVVGISDKPERPSYYVSERLLQKAKDKRVYFVNPMYAGKEILGIKVLSSMDEVPESIDIVNVFRNPSQVEPIVQKAIELNAKCVWFQPGSENLEVIEKYKDRIRFIWDACIGVEAGYL</sequence>
<name>A0A1M6T240_9AQUI</name>
<gene>
    <name evidence="2" type="ORF">SAMN05444391_1267</name>
</gene>
<reference evidence="2 3" key="1">
    <citation type="submission" date="2016-11" db="EMBL/GenBank/DDBJ databases">
        <authorList>
            <person name="Jaros S."/>
            <person name="Januszkiewicz K."/>
            <person name="Wedrychowicz H."/>
        </authorList>
    </citation>
    <scope>NUCLEOTIDE SEQUENCE [LARGE SCALE GENOMIC DNA]</scope>
    <source>
        <strain evidence="2 3">DSM 19557</strain>
    </source>
</reference>
<feature type="domain" description="CoA-binding" evidence="1">
    <location>
        <begin position="16"/>
        <end position="112"/>
    </location>
</feature>
<dbReference type="SUPFAM" id="SSF51735">
    <property type="entry name" value="NAD(P)-binding Rossmann-fold domains"/>
    <property type="match status" value="1"/>
</dbReference>
<dbReference type="InterPro" id="IPR036291">
    <property type="entry name" value="NAD(P)-bd_dom_sf"/>
</dbReference>
<keyword evidence="3" id="KW-1185">Reference proteome</keyword>
<dbReference type="Proteomes" id="UP000189810">
    <property type="component" value="Chromosome I"/>
</dbReference>
<dbReference type="STRING" id="381751.SAMN05444391_1267"/>
<accession>A0A1M6T240</accession>
<dbReference type="Pfam" id="PF13380">
    <property type="entry name" value="CoA_binding_2"/>
    <property type="match status" value="1"/>
</dbReference>
<proteinExistence type="predicted"/>